<dbReference type="AlphaFoldDB" id="A0A328FI31"/>
<evidence type="ECO:0000313" key="1">
    <source>
        <dbReference type="EMBL" id="RAM03520.1"/>
    </source>
</evidence>
<name>A0A328FI31_9BACT</name>
<gene>
    <name evidence="1" type="ORF">DO021_03150</name>
</gene>
<accession>A0A328FI31</accession>
<dbReference type="EMBL" id="QLNI01000004">
    <property type="protein sequence ID" value="RAM03520.1"/>
    <property type="molecule type" value="Genomic_DNA"/>
</dbReference>
<dbReference type="Proteomes" id="UP000248798">
    <property type="component" value="Unassembled WGS sequence"/>
</dbReference>
<organism evidence="1 2">
    <name type="scientific">Desulfobacter hydrogenophilus</name>
    <dbReference type="NCBI Taxonomy" id="2291"/>
    <lineage>
        <taxon>Bacteria</taxon>
        <taxon>Pseudomonadati</taxon>
        <taxon>Thermodesulfobacteriota</taxon>
        <taxon>Desulfobacteria</taxon>
        <taxon>Desulfobacterales</taxon>
        <taxon>Desulfobacteraceae</taxon>
        <taxon>Desulfobacter</taxon>
    </lineage>
</organism>
<evidence type="ECO:0000313" key="2">
    <source>
        <dbReference type="Proteomes" id="UP000248798"/>
    </source>
</evidence>
<proteinExistence type="predicted"/>
<reference evidence="1 2" key="1">
    <citation type="submission" date="2018-06" db="EMBL/GenBank/DDBJ databases">
        <title>Complete Genome Sequence of Desulfobacter hydrogenophilus (DSM3380).</title>
        <authorList>
            <person name="Marietou A."/>
            <person name="Schreiber L."/>
            <person name="Marshall I."/>
            <person name="Jorgensen B."/>
        </authorList>
    </citation>
    <scope>NUCLEOTIDE SEQUENCE [LARGE SCALE GENOMIC DNA]</scope>
    <source>
        <strain evidence="1 2">DSM 3380</strain>
    </source>
</reference>
<comment type="caution">
    <text evidence="1">The sequence shown here is derived from an EMBL/GenBank/DDBJ whole genome shotgun (WGS) entry which is preliminary data.</text>
</comment>
<sequence length="69" mass="8048">MDFSLSSGKNSLDDYIKCTNHAFLNGPYLQWVMFFRTKRQEGFSHSSRYFFQADFEIIGLILENVDTLG</sequence>
<protein>
    <submittedName>
        <fullName evidence="1">Uncharacterized protein</fullName>
    </submittedName>
</protein>